<evidence type="ECO:0000313" key="7">
    <source>
        <dbReference type="Proteomes" id="UP000218209"/>
    </source>
</evidence>
<evidence type="ECO:0000256" key="3">
    <source>
        <dbReference type="ARBA" id="ARBA00022801"/>
    </source>
</evidence>
<keyword evidence="4" id="KW-0788">Thiol protease</keyword>
<dbReference type="Pfam" id="PF02902">
    <property type="entry name" value="Peptidase_C48"/>
    <property type="match status" value="1"/>
</dbReference>
<keyword evidence="2" id="KW-0645">Protease</keyword>
<dbReference type="InterPro" id="IPR038765">
    <property type="entry name" value="Papain-like_cys_pep_sf"/>
</dbReference>
<sequence length="185" mass="21877">MMHDEAMNAYISLLERREATWAAVDQRPLRVHFFNTFFFTTLTSGRDEAYNYESVARWSRDIDFKEYETVLIPINVANIHWLLAVVHPQRRVVDTYDSLGSASDWMLQCIVQWGQDDARTYSHPRGRWRKHEVRCRKQDNGKDCGVFVLKRMDYISRGIAPERMAGSMNYYRRRIAAELFAMTIL</sequence>
<dbReference type="GO" id="GO:0006508">
    <property type="term" value="P:proteolysis"/>
    <property type="evidence" value="ECO:0007669"/>
    <property type="project" value="UniProtKB-KW"/>
</dbReference>
<keyword evidence="3" id="KW-0378">Hydrolase</keyword>
<dbReference type="GO" id="GO:0005634">
    <property type="term" value="C:nucleus"/>
    <property type="evidence" value="ECO:0007669"/>
    <property type="project" value="TreeGrafter"/>
</dbReference>
<dbReference type="SUPFAM" id="SSF54001">
    <property type="entry name" value="Cysteine proteinases"/>
    <property type="match status" value="1"/>
</dbReference>
<dbReference type="InterPro" id="IPR003653">
    <property type="entry name" value="Peptidase_C48_C"/>
</dbReference>
<gene>
    <name evidence="6" type="ORF">BU14_0375s0001</name>
</gene>
<keyword evidence="7" id="KW-1185">Reference proteome</keyword>
<dbReference type="OrthoDB" id="1939479at2759"/>
<feature type="domain" description="Ubiquitin-like protease family profile" evidence="5">
    <location>
        <begin position="1"/>
        <end position="155"/>
    </location>
</feature>
<evidence type="ECO:0000256" key="2">
    <source>
        <dbReference type="ARBA" id="ARBA00022670"/>
    </source>
</evidence>
<evidence type="ECO:0000256" key="1">
    <source>
        <dbReference type="ARBA" id="ARBA00005234"/>
    </source>
</evidence>
<dbReference type="Proteomes" id="UP000218209">
    <property type="component" value="Unassembled WGS sequence"/>
</dbReference>
<dbReference type="Gene3D" id="3.40.395.10">
    <property type="entry name" value="Adenoviral Proteinase, Chain A"/>
    <property type="match status" value="1"/>
</dbReference>
<dbReference type="PANTHER" id="PTHR12606">
    <property type="entry name" value="SENTRIN/SUMO-SPECIFIC PROTEASE"/>
    <property type="match status" value="1"/>
</dbReference>
<evidence type="ECO:0000313" key="6">
    <source>
        <dbReference type="EMBL" id="OSX73114.1"/>
    </source>
</evidence>
<dbReference type="GO" id="GO:0016929">
    <property type="term" value="F:deSUMOylase activity"/>
    <property type="evidence" value="ECO:0007669"/>
    <property type="project" value="TreeGrafter"/>
</dbReference>
<dbReference type="GO" id="GO:0016926">
    <property type="term" value="P:protein desumoylation"/>
    <property type="evidence" value="ECO:0007669"/>
    <property type="project" value="TreeGrafter"/>
</dbReference>
<dbReference type="PANTHER" id="PTHR12606:SF141">
    <property type="entry name" value="GH15225P-RELATED"/>
    <property type="match status" value="1"/>
</dbReference>
<dbReference type="EMBL" id="KV919017">
    <property type="protein sequence ID" value="OSX73114.1"/>
    <property type="molecule type" value="Genomic_DNA"/>
</dbReference>
<name>A0A1X6NWX0_PORUM</name>
<evidence type="ECO:0000259" key="5">
    <source>
        <dbReference type="PROSITE" id="PS50600"/>
    </source>
</evidence>
<reference evidence="6 7" key="1">
    <citation type="submission" date="2017-03" db="EMBL/GenBank/DDBJ databases">
        <title>WGS assembly of Porphyra umbilicalis.</title>
        <authorList>
            <person name="Brawley S.H."/>
            <person name="Blouin N.A."/>
            <person name="Ficko-Blean E."/>
            <person name="Wheeler G.L."/>
            <person name="Lohr M."/>
            <person name="Goodson H.V."/>
            <person name="Jenkins J.W."/>
            <person name="Blaby-Haas C.E."/>
            <person name="Helliwell K.E."/>
            <person name="Chan C."/>
            <person name="Marriage T."/>
            <person name="Bhattacharya D."/>
            <person name="Klein A.S."/>
            <person name="Badis Y."/>
            <person name="Brodie J."/>
            <person name="Cao Y."/>
            <person name="Collen J."/>
            <person name="Dittami S.M."/>
            <person name="Gachon C.M."/>
            <person name="Green B.R."/>
            <person name="Karpowicz S."/>
            <person name="Kim J.W."/>
            <person name="Kudahl U."/>
            <person name="Lin S."/>
            <person name="Michel G."/>
            <person name="Mittag M."/>
            <person name="Olson B.J."/>
            <person name="Pangilinan J."/>
            <person name="Peng Y."/>
            <person name="Qiu H."/>
            <person name="Shu S."/>
            <person name="Singer J.T."/>
            <person name="Smith A.G."/>
            <person name="Sprecher B.N."/>
            <person name="Wagner V."/>
            <person name="Wang W."/>
            <person name="Wang Z.-Y."/>
            <person name="Yan J."/>
            <person name="Yarish C."/>
            <person name="Zoeuner-Riek S."/>
            <person name="Zhuang Y."/>
            <person name="Zou Y."/>
            <person name="Lindquist E.A."/>
            <person name="Grimwood J."/>
            <person name="Barry K."/>
            <person name="Rokhsar D.S."/>
            <person name="Schmutz J."/>
            <person name="Stiller J.W."/>
            <person name="Grossman A.R."/>
            <person name="Prochnik S.E."/>
        </authorList>
    </citation>
    <scope>NUCLEOTIDE SEQUENCE [LARGE SCALE GENOMIC DNA]</scope>
    <source>
        <strain evidence="6">4086291</strain>
    </source>
</reference>
<dbReference type="PROSITE" id="PS50600">
    <property type="entry name" value="ULP_PROTEASE"/>
    <property type="match status" value="1"/>
</dbReference>
<evidence type="ECO:0000256" key="4">
    <source>
        <dbReference type="ARBA" id="ARBA00022807"/>
    </source>
</evidence>
<organism evidence="6 7">
    <name type="scientific">Porphyra umbilicalis</name>
    <name type="common">Purple laver</name>
    <name type="synonym">Red alga</name>
    <dbReference type="NCBI Taxonomy" id="2786"/>
    <lineage>
        <taxon>Eukaryota</taxon>
        <taxon>Rhodophyta</taxon>
        <taxon>Bangiophyceae</taxon>
        <taxon>Bangiales</taxon>
        <taxon>Bangiaceae</taxon>
        <taxon>Porphyra</taxon>
    </lineage>
</organism>
<protein>
    <recommendedName>
        <fullName evidence="5">Ubiquitin-like protease family profile domain-containing protein</fullName>
    </recommendedName>
</protein>
<proteinExistence type="inferred from homology"/>
<comment type="similarity">
    <text evidence="1">Belongs to the peptidase C48 family.</text>
</comment>
<dbReference type="AlphaFoldDB" id="A0A1X6NWX0"/>
<accession>A0A1X6NWX0</accession>